<name>A0A3F3Q6X8_9EURO</name>
<keyword evidence="1" id="KW-1133">Transmembrane helix</keyword>
<dbReference type="GeneID" id="38134116"/>
<accession>A0A3F3Q6X8</accession>
<evidence type="ECO:0000256" key="1">
    <source>
        <dbReference type="SAM" id="Phobius"/>
    </source>
</evidence>
<keyword evidence="3" id="KW-1185">Reference proteome</keyword>
<keyword evidence="1" id="KW-0812">Transmembrane</keyword>
<keyword evidence="1" id="KW-0472">Membrane</keyword>
<reference evidence="2 3" key="1">
    <citation type="submission" date="2018-07" db="EMBL/GenBank/DDBJ databases">
        <title>The genomes of Aspergillus section Nigri reveals drivers in fungal speciation.</title>
        <authorList>
            <consortium name="DOE Joint Genome Institute"/>
            <person name="Vesth T.C."/>
            <person name="Nybo J."/>
            <person name="Theobald S."/>
            <person name="Brandl J."/>
            <person name="Frisvad J.C."/>
            <person name="Nielsen K.F."/>
            <person name="Lyhne E.K."/>
            <person name="Kogle M.E."/>
            <person name="Kuo A."/>
            <person name="Riley R."/>
            <person name="Clum A."/>
            <person name="Nolan M."/>
            <person name="Lipzen A."/>
            <person name="Salamov A."/>
            <person name="Henrissat B."/>
            <person name="Wiebenga A."/>
            <person name="De vries R.P."/>
            <person name="Grigoriev I.V."/>
            <person name="Mortensen U.H."/>
            <person name="Andersen M.R."/>
            <person name="Baker S.E."/>
        </authorList>
    </citation>
    <scope>NUCLEOTIDE SEQUENCE [LARGE SCALE GENOMIC DNA]</scope>
    <source>
        <strain evidence="2 3">CBS 139.54b</strain>
    </source>
</reference>
<organism evidence="2 3">
    <name type="scientific">Aspergillus welwitschiae</name>
    <dbReference type="NCBI Taxonomy" id="1341132"/>
    <lineage>
        <taxon>Eukaryota</taxon>
        <taxon>Fungi</taxon>
        <taxon>Dikarya</taxon>
        <taxon>Ascomycota</taxon>
        <taxon>Pezizomycotina</taxon>
        <taxon>Eurotiomycetes</taxon>
        <taxon>Eurotiomycetidae</taxon>
        <taxon>Eurotiales</taxon>
        <taxon>Aspergillaceae</taxon>
        <taxon>Aspergillus</taxon>
        <taxon>Aspergillus subgen. Circumdati</taxon>
    </lineage>
</organism>
<dbReference type="Proteomes" id="UP000253729">
    <property type="component" value="Unassembled WGS sequence"/>
</dbReference>
<dbReference type="EMBL" id="KZ852042">
    <property type="protein sequence ID" value="RDH34913.1"/>
    <property type="molecule type" value="Genomic_DNA"/>
</dbReference>
<feature type="transmembrane region" description="Helical" evidence="1">
    <location>
        <begin position="41"/>
        <end position="62"/>
    </location>
</feature>
<evidence type="ECO:0000313" key="2">
    <source>
        <dbReference type="EMBL" id="RDH34913.1"/>
    </source>
</evidence>
<dbReference type="AlphaFoldDB" id="A0A3F3Q6X8"/>
<dbReference type="RefSeq" id="XP_026627935.1">
    <property type="nucleotide sequence ID" value="XM_026765760.1"/>
</dbReference>
<protein>
    <submittedName>
        <fullName evidence="2">Uncharacterized protein</fullName>
    </submittedName>
</protein>
<evidence type="ECO:0000313" key="3">
    <source>
        <dbReference type="Proteomes" id="UP000253729"/>
    </source>
</evidence>
<proteinExistence type="predicted"/>
<gene>
    <name evidence="2" type="ORF">BDQ94DRAFT_141125</name>
</gene>
<sequence>MSKLEVCWGTLVVTMGLNTRSYECNHISFHIISLLPDSSCYFHIIGSYNWLLLFFFISLANISSEFKFWILRTSREPNREFCENCVLQVSRQEAKRYFVSAASVEAK</sequence>